<evidence type="ECO:0000256" key="1">
    <source>
        <dbReference type="ARBA" id="ARBA00022737"/>
    </source>
</evidence>
<evidence type="ECO:0000256" key="2">
    <source>
        <dbReference type="SAM" id="Coils"/>
    </source>
</evidence>
<evidence type="ECO:0000313" key="6">
    <source>
        <dbReference type="Proteomes" id="UP000292340"/>
    </source>
</evidence>
<dbReference type="EMBL" id="PDXF01000078">
    <property type="protein sequence ID" value="RYN90234.1"/>
    <property type="molecule type" value="Genomic_DNA"/>
</dbReference>
<accession>A0A4Q4P4L6</accession>
<dbReference type="Proteomes" id="UP000292340">
    <property type="component" value="Unassembled WGS sequence"/>
</dbReference>
<evidence type="ECO:0000313" key="4">
    <source>
        <dbReference type="EMBL" id="RYN28961.1"/>
    </source>
</evidence>
<protein>
    <recommendedName>
        <fullName evidence="3">Nephrocystin 3-like N-terminal domain-containing protein</fullName>
    </recommendedName>
</protein>
<dbReference type="PANTHER" id="PTHR40619">
    <property type="entry name" value="FUNGAL STAND N-TERMINAL GOODBYE DOMAIN-CONTAINING PROTEIN"/>
    <property type="match status" value="1"/>
</dbReference>
<reference evidence="4 7" key="2">
    <citation type="journal article" date="2019" name="bioRxiv">
        <title>Genomics, evolutionary history and diagnostics of the Alternaria alternata species group including apple and Asian pear pathotypes.</title>
        <authorList>
            <person name="Armitage A.D."/>
            <person name="Cockerton H.M."/>
            <person name="Sreenivasaprasad S."/>
            <person name="Woodhall J.W."/>
            <person name="Lane C.R."/>
            <person name="Harrison R.J."/>
            <person name="Clarkson J.P."/>
        </authorList>
    </citation>
    <scope>NUCLEOTIDE SEQUENCE</scope>
    <source>
        <strain evidence="4">FERA 1164</strain>
        <strain evidence="7">FERA 635</strain>
    </source>
</reference>
<name>A0A4Q4P4L6_9PLEO</name>
<evidence type="ECO:0000313" key="5">
    <source>
        <dbReference type="EMBL" id="RYN90234.1"/>
    </source>
</evidence>
<reference evidence="4" key="1">
    <citation type="submission" date="2017-10" db="EMBL/GenBank/DDBJ databases">
        <authorList>
            <person name="Armitage A.D."/>
            <person name="Barbara D.J."/>
            <person name="Woodhall J.W."/>
            <person name="Sreenivasaprasad S."/>
            <person name="Lane C.R."/>
            <person name="Clarkson J.P."/>
            <person name="Harrison R.J."/>
        </authorList>
    </citation>
    <scope>NUCLEOTIDE SEQUENCE</scope>
    <source>
        <strain evidence="4">FERA 1164</strain>
        <strain evidence="5">FERA 635</strain>
    </source>
</reference>
<proteinExistence type="predicted"/>
<feature type="coiled-coil region" evidence="2">
    <location>
        <begin position="90"/>
        <end position="117"/>
    </location>
</feature>
<gene>
    <name evidence="4" type="ORF">AA0115_g5610</name>
    <name evidence="5" type="ORF">AA0119_g11109</name>
</gene>
<dbReference type="InterPro" id="IPR056884">
    <property type="entry name" value="NPHP3-like_N"/>
</dbReference>
<keyword evidence="7" id="KW-1185">Reference proteome</keyword>
<dbReference type="Pfam" id="PF24883">
    <property type="entry name" value="NPHP3_N"/>
    <property type="match status" value="1"/>
</dbReference>
<dbReference type="AlphaFoldDB" id="A0A4Q4P4L6"/>
<keyword evidence="2" id="KW-0175">Coiled coil</keyword>
<evidence type="ECO:0000259" key="3">
    <source>
        <dbReference type="Pfam" id="PF24883"/>
    </source>
</evidence>
<sequence length="670" mass="74698">MSDLATTKPQITVHEAAPLSVPMKAAVKTYILNDLELETHPCYEPLQELARTNNGRPSAVSALSAPVTFTASGISSNVTDEAEEEADLPLEELYHDAEKESQRLKQAMQEYELADSKGRKKRSLPSSDLHTWRDVLAEVDDASKQYNEPDGVWGKVRKAFRKSGDKAVSSSAWLVLLPASSEYFSILCGGLTLIIGAASRLKGLREDVIKILVEIPTILSCANRAQNVVKTSKELRRSGAEVFLATITLLQHILRYFKTKVSRKAAGALFGQSEYEQDLTNSIEMLRYHSSQFEKITHICSLEMIEHTRTTVQALQADIRRNDSGVHQHVNLARTEAYELFKSLEDRINQSLQVVVTMMGSNPRLEQGTQDLRPPKLAIKRARSAPTLRRLRNEAERSCLILLDYEEAVIQSNIQKNLRCAYQLPKPAQDRIIAMIRHQKVLSWLGNTKSSVLFLNGHHNSPRAMAQSPTSFFCAKLASAIQSSSEVSKEPSLHPPVKTIAISFFSAEHLDPKDPHQGAQGVVRSLIAQLLVCYNEFDSHLIKQLLKSDLDHLKPLCATLEIMINELPEEVVLTCIIDAITMHEDSEARCKKVEYVLDTLIEIAESDNERKCVFKLLVTSPRVSRRYSARTGGKACASVLTMPEKVASQGAFTMTKWGDYMQAGQNGYTG</sequence>
<feature type="domain" description="Nephrocystin 3-like N-terminal" evidence="3">
    <location>
        <begin position="436"/>
        <end position="620"/>
    </location>
</feature>
<dbReference type="EMBL" id="PDXB01000012">
    <property type="protein sequence ID" value="RYN28961.1"/>
    <property type="molecule type" value="Genomic_DNA"/>
</dbReference>
<evidence type="ECO:0000313" key="7">
    <source>
        <dbReference type="Proteomes" id="UP000293195"/>
    </source>
</evidence>
<comment type="caution">
    <text evidence="4">The sequence shown here is derived from an EMBL/GenBank/DDBJ whole genome shotgun (WGS) entry which is preliminary data.</text>
</comment>
<dbReference type="PANTHER" id="PTHR40619:SF3">
    <property type="entry name" value="FUNGAL STAND N-TERMINAL GOODBYE DOMAIN-CONTAINING PROTEIN"/>
    <property type="match status" value="1"/>
</dbReference>
<organism evidence="4 6">
    <name type="scientific">Alternaria tenuissima</name>
    <dbReference type="NCBI Taxonomy" id="119927"/>
    <lineage>
        <taxon>Eukaryota</taxon>
        <taxon>Fungi</taxon>
        <taxon>Dikarya</taxon>
        <taxon>Ascomycota</taxon>
        <taxon>Pezizomycotina</taxon>
        <taxon>Dothideomycetes</taxon>
        <taxon>Pleosporomycetidae</taxon>
        <taxon>Pleosporales</taxon>
        <taxon>Pleosporineae</taxon>
        <taxon>Pleosporaceae</taxon>
        <taxon>Alternaria</taxon>
        <taxon>Alternaria sect. Alternaria</taxon>
        <taxon>Alternaria alternata complex</taxon>
    </lineage>
</organism>
<keyword evidence="1" id="KW-0677">Repeat</keyword>
<dbReference type="OrthoDB" id="5419927at2759"/>
<dbReference type="Proteomes" id="UP000293195">
    <property type="component" value="Unassembled WGS sequence"/>
</dbReference>